<accession>A0A1G6GT46</accession>
<feature type="domain" description="EAL" evidence="1">
    <location>
        <begin position="471"/>
        <end position="689"/>
    </location>
</feature>
<dbReference type="EMBL" id="FMYL01000002">
    <property type="protein sequence ID" value="SDB84855.1"/>
    <property type="molecule type" value="Genomic_DNA"/>
</dbReference>
<dbReference type="Gene3D" id="3.20.20.450">
    <property type="entry name" value="EAL domain"/>
    <property type="match status" value="1"/>
</dbReference>
<evidence type="ECO:0000313" key="3">
    <source>
        <dbReference type="Proteomes" id="UP000242501"/>
    </source>
</evidence>
<dbReference type="AlphaFoldDB" id="A0A1G6GT46"/>
<proteinExistence type="predicted"/>
<evidence type="ECO:0000313" key="2">
    <source>
        <dbReference type="EMBL" id="SDB84855.1"/>
    </source>
</evidence>
<evidence type="ECO:0000259" key="1">
    <source>
        <dbReference type="Pfam" id="PF00563"/>
    </source>
</evidence>
<reference evidence="3" key="1">
    <citation type="submission" date="2016-09" db="EMBL/GenBank/DDBJ databases">
        <authorList>
            <person name="Varghese N."/>
            <person name="Submissions S."/>
        </authorList>
    </citation>
    <scope>NUCLEOTIDE SEQUENCE [LARGE SCALE GENOMIC DNA]</scope>
    <source>
        <strain evidence="3">ANC 4422</strain>
    </source>
</reference>
<organism evidence="2 3">
    <name type="scientific">Acinetobacter boissieri</name>
    <dbReference type="NCBI Taxonomy" id="1219383"/>
    <lineage>
        <taxon>Bacteria</taxon>
        <taxon>Pseudomonadati</taxon>
        <taxon>Pseudomonadota</taxon>
        <taxon>Gammaproteobacteria</taxon>
        <taxon>Moraxellales</taxon>
        <taxon>Moraxellaceae</taxon>
        <taxon>Acinetobacter</taxon>
    </lineage>
</organism>
<dbReference type="InterPro" id="IPR001633">
    <property type="entry name" value="EAL_dom"/>
</dbReference>
<dbReference type="InterPro" id="IPR035919">
    <property type="entry name" value="EAL_sf"/>
</dbReference>
<dbReference type="Pfam" id="PF00563">
    <property type="entry name" value="EAL"/>
    <property type="match status" value="1"/>
</dbReference>
<protein>
    <submittedName>
        <fullName evidence="2">EAL domain, c-di-GMP-specific phosphodiesterase class I (Or its enzymatically inactive variant)</fullName>
    </submittedName>
</protein>
<dbReference type="SUPFAM" id="SSF141868">
    <property type="entry name" value="EAL domain-like"/>
    <property type="match status" value="1"/>
</dbReference>
<gene>
    <name evidence="2" type="ORF">SAMN05421733_102123</name>
</gene>
<dbReference type="RefSeq" id="WP_171258519.1">
    <property type="nucleotide sequence ID" value="NZ_FMYL01000002.1"/>
</dbReference>
<dbReference type="Proteomes" id="UP000242501">
    <property type="component" value="Unassembled WGS sequence"/>
</dbReference>
<name>A0A1G6GT46_9GAMM</name>
<keyword evidence="3" id="KW-1185">Reference proteome</keyword>
<dbReference type="STRING" id="1219383.SAMN05421733_102123"/>
<sequence>MMDLVRIENIRVIVIDDNQIQYNHLMDIFHAQGQSVTAVLLDDLLTLQKHIKKTWDIVFYSKAYDFDQDKLFELIKHSKQAYLPCLHLDHQENTKNRYALNSYFFDQVNLNHPKHLLFTFNKALQFSYLWQEKQRLDKDLENIQQQVKTTSEHMQDASMVVQEGIIMETNQYFKDMFQIDDAFGLPLLDVLQPKNSEQFKQQLKLINVNSAQTYHLEIESINTVLKNKNLSLKIFSNQEEESLHISIGQHQVTEFTKNKAPKYFEQVNQIISKHSGTTSENILISLSVNLNIDASELTQEEYIGQYISDTTTQIKTFFSDGFITVSPFQWIGVAQIKAPLTFGEIQTQLNHLVKSSTLPLQLGYCIFNDTLKSEDQFYALYAKSQTKTTAHIAESTHGKIEQETMPVLEAPSLSLVENEDKPTIQTIDTPIPQPAEQIPQPEMFSPPAPQSTSIPVPENDTFATHSNYQTGVKYQQVYDKYDTNQHMFEASTTYVDANGISYNLNYADEPPLINSASLIQIDQNTIKTACQNLYHFCQTTPDANIIINLHHSSLESPLASYLTSVLQQTPGLNANKIILQFNALDIINLNLQIHPTWAMLKQMNVGIGLRHFNFNNRKITLLGQIQPKICFMALNLEQILSNVTQHQYIQDQFSHFKNTDFVIPNLNDMNEFANAWNVDCRYLQGQYFQDKLDQMTNI</sequence>